<feature type="domain" description="GMPS ATP-PPase" evidence="8">
    <location>
        <begin position="1"/>
        <end position="174"/>
    </location>
</feature>
<dbReference type="AlphaFoldDB" id="X1QMN3"/>
<sequence>MILGLSGGVDSSVVAMLLQKAIGNRLHSIFVNNGVLRKNEEIEVQETFKHALNFENFHYIDAEDLFLEKLKDIEDPEEKRKIIGHTFIEVFEKKTIELEESHPDIKFLAQGTIYPDRVETSATSKTSVKIKSHHNLTLPDDMKLKIIEPLKDLYKDEVRKIGLQLGLPEDIINRHPFPGPGLAVRIIGAIDKDKLTILREADEILIEEIKKAGVYDALWQAFCVFLPLKTVGIMGDFRTYEYICAIRVVESLDAMTANFAKLDWELLDKIGTRIINEVKGINRMVYDISNKPPSTIEYE</sequence>
<dbReference type="GO" id="GO:0005524">
    <property type="term" value="F:ATP binding"/>
    <property type="evidence" value="ECO:0007669"/>
    <property type="project" value="UniProtKB-KW"/>
</dbReference>
<dbReference type="PANTHER" id="PTHR11922">
    <property type="entry name" value="GMP SYNTHASE-RELATED"/>
    <property type="match status" value="1"/>
</dbReference>
<keyword evidence="6" id="KW-0658">Purine biosynthesis</keyword>
<dbReference type="InterPro" id="IPR022310">
    <property type="entry name" value="NAD/GMP_synthase"/>
</dbReference>
<evidence type="ECO:0000256" key="7">
    <source>
        <dbReference type="ARBA" id="ARBA00022840"/>
    </source>
</evidence>
<evidence type="ECO:0000256" key="2">
    <source>
        <dbReference type="ARBA" id="ARBA00012746"/>
    </source>
</evidence>
<evidence type="ECO:0000256" key="1">
    <source>
        <dbReference type="ARBA" id="ARBA00005153"/>
    </source>
</evidence>
<dbReference type="FunFam" id="3.30.300.10:FF:000002">
    <property type="entry name" value="GMP synthase [glutamine-hydrolyzing]"/>
    <property type="match status" value="1"/>
</dbReference>
<dbReference type="SUPFAM" id="SSF54810">
    <property type="entry name" value="GMP synthetase C-terminal dimerisation domain"/>
    <property type="match status" value="1"/>
</dbReference>
<comment type="pathway">
    <text evidence="1">Purine metabolism; GMP biosynthesis; GMP from XMP (L-Gln route): step 1/1.</text>
</comment>
<dbReference type="Gene3D" id="3.40.50.620">
    <property type="entry name" value="HUPs"/>
    <property type="match status" value="1"/>
</dbReference>
<organism evidence="9">
    <name type="scientific">marine sediment metagenome</name>
    <dbReference type="NCBI Taxonomy" id="412755"/>
    <lineage>
        <taxon>unclassified sequences</taxon>
        <taxon>metagenomes</taxon>
        <taxon>ecological metagenomes</taxon>
    </lineage>
</organism>
<dbReference type="InterPro" id="IPR014729">
    <property type="entry name" value="Rossmann-like_a/b/a_fold"/>
</dbReference>
<dbReference type="InterPro" id="IPR025777">
    <property type="entry name" value="GMPS_ATP_PPase_dom"/>
</dbReference>
<dbReference type="GO" id="GO:0005829">
    <property type="term" value="C:cytosol"/>
    <property type="evidence" value="ECO:0007669"/>
    <property type="project" value="TreeGrafter"/>
</dbReference>
<evidence type="ECO:0000313" key="9">
    <source>
        <dbReference type="EMBL" id="GAI69478.1"/>
    </source>
</evidence>
<dbReference type="InterPro" id="IPR001674">
    <property type="entry name" value="GMP_synth_C"/>
</dbReference>
<keyword evidence="7" id="KW-0067">ATP-binding</keyword>
<dbReference type="UniPathway" id="UPA00189">
    <property type="reaction ID" value="UER00296"/>
</dbReference>
<dbReference type="PANTHER" id="PTHR11922:SF2">
    <property type="entry name" value="GMP SYNTHASE [GLUTAMINE-HYDROLYZING]"/>
    <property type="match status" value="1"/>
</dbReference>
<gene>
    <name evidence="9" type="ORF">S12H4_02976</name>
</gene>
<dbReference type="EMBL" id="BARW01000790">
    <property type="protein sequence ID" value="GAI69478.1"/>
    <property type="molecule type" value="Genomic_DNA"/>
</dbReference>
<dbReference type="CDD" id="cd01997">
    <property type="entry name" value="GMP_synthase_C"/>
    <property type="match status" value="1"/>
</dbReference>
<evidence type="ECO:0000259" key="8">
    <source>
        <dbReference type="PROSITE" id="PS51553"/>
    </source>
</evidence>
<keyword evidence="5" id="KW-0332">GMP biosynthesis</keyword>
<dbReference type="SUPFAM" id="SSF52402">
    <property type="entry name" value="Adenine nucleotide alpha hydrolases-like"/>
    <property type="match status" value="1"/>
</dbReference>
<evidence type="ECO:0000256" key="6">
    <source>
        <dbReference type="ARBA" id="ARBA00022755"/>
    </source>
</evidence>
<proteinExistence type="predicted"/>
<dbReference type="Pfam" id="PF00958">
    <property type="entry name" value="GMP_synt_C"/>
    <property type="match status" value="1"/>
</dbReference>
<dbReference type="Pfam" id="PF02540">
    <property type="entry name" value="NAD_synthase"/>
    <property type="match status" value="1"/>
</dbReference>
<dbReference type="GO" id="GO:0003921">
    <property type="term" value="F:GMP synthase activity"/>
    <property type="evidence" value="ECO:0007669"/>
    <property type="project" value="InterPro"/>
</dbReference>
<dbReference type="NCBIfam" id="TIGR00884">
    <property type="entry name" value="guaA_Cterm"/>
    <property type="match status" value="1"/>
</dbReference>
<evidence type="ECO:0000256" key="5">
    <source>
        <dbReference type="ARBA" id="ARBA00022749"/>
    </source>
</evidence>
<evidence type="ECO:0000256" key="4">
    <source>
        <dbReference type="ARBA" id="ARBA00022741"/>
    </source>
</evidence>
<keyword evidence="4" id="KW-0547">Nucleotide-binding</keyword>
<evidence type="ECO:0000256" key="3">
    <source>
        <dbReference type="ARBA" id="ARBA00022598"/>
    </source>
</evidence>
<protein>
    <recommendedName>
        <fullName evidence="2">GMP synthase (glutamine-hydrolyzing)</fullName>
        <ecNumber evidence="2">6.3.5.2</ecNumber>
    </recommendedName>
</protein>
<dbReference type="PROSITE" id="PS51553">
    <property type="entry name" value="GMPS_ATP_PPASE"/>
    <property type="match status" value="1"/>
</dbReference>
<keyword evidence="3" id="KW-0436">Ligase</keyword>
<reference evidence="9" key="1">
    <citation type="journal article" date="2014" name="Front. Microbiol.">
        <title>High frequency of phylogenetically diverse reductive dehalogenase-homologous genes in deep subseafloor sedimentary metagenomes.</title>
        <authorList>
            <person name="Kawai M."/>
            <person name="Futagami T."/>
            <person name="Toyoda A."/>
            <person name="Takaki Y."/>
            <person name="Nishi S."/>
            <person name="Hori S."/>
            <person name="Arai W."/>
            <person name="Tsubouchi T."/>
            <person name="Morono Y."/>
            <person name="Uchiyama I."/>
            <person name="Ito T."/>
            <person name="Fujiyama A."/>
            <person name="Inagaki F."/>
            <person name="Takami H."/>
        </authorList>
    </citation>
    <scope>NUCLEOTIDE SEQUENCE</scope>
    <source>
        <strain evidence="9">Expedition CK06-06</strain>
    </source>
</reference>
<name>X1QMN3_9ZZZZ</name>
<dbReference type="NCBIfam" id="NF000848">
    <property type="entry name" value="PRK00074.1"/>
    <property type="match status" value="1"/>
</dbReference>
<accession>X1QMN3</accession>
<dbReference type="EC" id="6.3.5.2" evidence="2"/>
<dbReference type="Gene3D" id="3.30.300.10">
    <property type="match status" value="1"/>
</dbReference>
<comment type="caution">
    <text evidence="9">The sequence shown here is derived from an EMBL/GenBank/DDBJ whole genome shotgun (WGS) entry which is preliminary data.</text>
</comment>